<dbReference type="InterPro" id="IPR038257">
    <property type="entry name" value="CRISPR-assoc_Cas3_HD_sf"/>
</dbReference>
<sequence>MSSCQAGPGEPLGDHLLGVADCVSKRGVPVAKKLARVFKIGEGEALDLITFAALAHDAGKADVSYEKAIGRFPLHEVKSTAFVKRVFQELRIIDNCDLGRGEDSLAKAVVAAVALHHYVHKEPNKATVADGLTPRCLDVAEAFKRWRPRTSLGEALKSKALEIAAGNVGPNTCYRDVVNTLHSVSTRLRYAAMAILGVLNRCDYEVAKARRAAEHPGTPADI</sequence>
<dbReference type="Proteomes" id="UP000554766">
    <property type="component" value="Unassembled WGS sequence"/>
</dbReference>
<keyword evidence="6" id="KW-1185">Reference proteome</keyword>
<evidence type="ECO:0000313" key="5">
    <source>
        <dbReference type="EMBL" id="NYR15568.1"/>
    </source>
</evidence>
<proteinExistence type="predicted"/>
<name>A0A7L4P9G4_9CREN</name>
<dbReference type="GO" id="GO:0016787">
    <property type="term" value="F:hydrolase activity"/>
    <property type="evidence" value="ECO:0007669"/>
    <property type="project" value="UniProtKB-KW"/>
</dbReference>
<dbReference type="SUPFAM" id="SSF109604">
    <property type="entry name" value="HD-domain/PDEase-like"/>
    <property type="match status" value="1"/>
</dbReference>
<protein>
    <submittedName>
        <fullName evidence="5">HD domain-containing protein</fullName>
    </submittedName>
</protein>
<dbReference type="AlphaFoldDB" id="A0A7L4P9G4"/>
<reference evidence="5 6" key="1">
    <citation type="journal article" date="2020" name="Nat. Commun.">
        <title>The structures of two archaeal type IV pili illuminate evolutionary relationships.</title>
        <authorList>
            <person name="Wang F."/>
            <person name="Baquero D.P."/>
            <person name="Su Z."/>
            <person name="Beltran L.C."/>
            <person name="Prangishvili D."/>
            <person name="Krupovic M."/>
            <person name="Egelman E.H."/>
        </authorList>
    </citation>
    <scope>NUCLEOTIDE SEQUENCE [LARGE SCALE GENOMIC DNA]</scope>
    <source>
        <strain evidence="5 6">2GA</strain>
    </source>
</reference>
<feature type="domain" description="HD Cas3-type" evidence="4">
    <location>
        <begin position="5"/>
        <end position="205"/>
    </location>
</feature>
<evidence type="ECO:0000256" key="2">
    <source>
        <dbReference type="ARBA" id="ARBA00022801"/>
    </source>
</evidence>
<dbReference type="PROSITE" id="PS51643">
    <property type="entry name" value="HD_CAS3"/>
    <property type="match status" value="1"/>
</dbReference>
<evidence type="ECO:0000256" key="1">
    <source>
        <dbReference type="ARBA" id="ARBA00022723"/>
    </source>
</evidence>
<dbReference type="InterPro" id="IPR006674">
    <property type="entry name" value="HD_domain"/>
</dbReference>
<evidence type="ECO:0000313" key="6">
    <source>
        <dbReference type="Proteomes" id="UP000554766"/>
    </source>
</evidence>
<keyword evidence="2" id="KW-0378">Hydrolase</keyword>
<dbReference type="GO" id="GO:0046872">
    <property type="term" value="F:metal ion binding"/>
    <property type="evidence" value="ECO:0007669"/>
    <property type="project" value="UniProtKB-KW"/>
</dbReference>
<keyword evidence="1" id="KW-0479">Metal-binding</keyword>
<dbReference type="RefSeq" id="WP_179790531.1">
    <property type="nucleotide sequence ID" value="NZ_JAAVJF010000002.1"/>
</dbReference>
<comment type="caution">
    <text evidence="5">The sequence shown here is derived from an EMBL/GenBank/DDBJ whole genome shotgun (WGS) entry which is preliminary data.</text>
</comment>
<evidence type="ECO:0000259" key="4">
    <source>
        <dbReference type="PROSITE" id="PS51643"/>
    </source>
</evidence>
<accession>A0A7L4P9G4</accession>
<dbReference type="Gene3D" id="1.10.3210.30">
    <property type="match status" value="1"/>
</dbReference>
<dbReference type="EMBL" id="JAAVJF010000002">
    <property type="protein sequence ID" value="NYR15568.1"/>
    <property type="molecule type" value="Genomic_DNA"/>
</dbReference>
<organism evidence="5 6">
    <name type="scientific">Pyrobaculum arsenaticum</name>
    <dbReference type="NCBI Taxonomy" id="121277"/>
    <lineage>
        <taxon>Archaea</taxon>
        <taxon>Thermoproteota</taxon>
        <taxon>Thermoprotei</taxon>
        <taxon>Thermoproteales</taxon>
        <taxon>Thermoproteaceae</taxon>
        <taxon>Pyrobaculum</taxon>
    </lineage>
</organism>
<dbReference type="Pfam" id="PF01966">
    <property type="entry name" value="HD"/>
    <property type="match status" value="1"/>
</dbReference>
<gene>
    <name evidence="5" type="ORF">HC235_06400</name>
</gene>
<evidence type="ECO:0000256" key="3">
    <source>
        <dbReference type="ARBA" id="ARBA00023118"/>
    </source>
</evidence>
<keyword evidence="3" id="KW-0051">Antiviral defense</keyword>
<dbReference type="InterPro" id="IPR006483">
    <property type="entry name" value="CRISPR-assoc_Cas3_HD"/>
</dbReference>
<dbReference type="GO" id="GO:0051607">
    <property type="term" value="P:defense response to virus"/>
    <property type="evidence" value="ECO:0007669"/>
    <property type="project" value="UniProtKB-KW"/>
</dbReference>